<organism evidence="9 10">
    <name type="scientific">Aspergillus oryzae (strain ATCC 42149 / RIB 40)</name>
    <name type="common">Yellow koji mold</name>
    <dbReference type="NCBI Taxonomy" id="510516"/>
    <lineage>
        <taxon>Eukaryota</taxon>
        <taxon>Fungi</taxon>
        <taxon>Dikarya</taxon>
        <taxon>Ascomycota</taxon>
        <taxon>Pezizomycotina</taxon>
        <taxon>Eurotiomycetes</taxon>
        <taxon>Eurotiomycetidae</taxon>
        <taxon>Eurotiales</taxon>
        <taxon>Aspergillaceae</taxon>
        <taxon>Aspergillus</taxon>
        <taxon>Aspergillus subgen. Circumdati</taxon>
    </lineage>
</organism>
<name>Q2UUS7_ASPOR</name>
<dbReference type="InterPro" id="IPR028889">
    <property type="entry name" value="USP"/>
</dbReference>
<dbReference type="OMA" id="RGTWENE"/>
<dbReference type="GeneID" id="5988620"/>
<proteinExistence type="predicted"/>
<dbReference type="Proteomes" id="UP000006564">
    <property type="component" value="Chromosome 1"/>
</dbReference>
<feature type="region of interest" description="Disordered" evidence="7">
    <location>
        <begin position="142"/>
        <end position="224"/>
    </location>
</feature>
<evidence type="ECO:0000256" key="5">
    <source>
        <dbReference type="ARBA" id="ARBA00022801"/>
    </source>
</evidence>
<dbReference type="MEROPS" id="C19.003"/>
<protein>
    <recommendedName>
        <fullName evidence="2">ubiquitinyl hydrolase 1</fullName>
        <ecNumber evidence="2">3.4.19.12</ecNumber>
    </recommendedName>
</protein>
<dbReference type="InterPro" id="IPR038765">
    <property type="entry name" value="Papain-like_cys_pep_sf"/>
</dbReference>
<dbReference type="GO" id="GO:0016579">
    <property type="term" value="P:protein deubiquitination"/>
    <property type="evidence" value="ECO:0007669"/>
    <property type="project" value="InterPro"/>
</dbReference>
<dbReference type="PANTHER" id="PTHR43982:SF6">
    <property type="entry name" value="UBIQUITIN CARBOXYL-TERMINAL HYDROLASE 2-RELATED"/>
    <property type="match status" value="1"/>
</dbReference>
<dbReference type="GO" id="GO:0070628">
    <property type="term" value="F:proteasome binding"/>
    <property type="evidence" value="ECO:0007669"/>
    <property type="project" value="TreeGrafter"/>
</dbReference>
<sequence length="224" mass="25327">MKEDPEIAADAVPINSELIPELNQLSQIARAELNYIEQEIKDLQIMISSQFADYKHLAYRLYAVFVHHGSVEFGHYYIYICDFERNIWRKYNDNYVTEVHDLDEIFTSQDRQNPPTPYFLVYVNATMKDRLVSPLCREILESPPEDQLSGDGGIATEGVTPPTVAEDVDMNPPAYDEIWADKGTSGTEDNHHIEDKTGPTGVGGNEVTGRGPSNKDTDFHDVQC</sequence>
<dbReference type="AlphaFoldDB" id="Q2UUS7"/>
<dbReference type="SUPFAM" id="SSF54001">
    <property type="entry name" value="Cysteine proteinases"/>
    <property type="match status" value="1"/>
</dbReference>
<dbReference type="STRING" id="510516.Q2UUS7"/>
<dbReference type="KEGG" id="aor:AO090009000194"/>
<keyword evidence="4" id="KW-0833">Ubl conjugation pathway</keyword>
<dbReference type="GO" id="GO:0043161">
    <property type="term" value="P:proteasome-mediated ubiquitin-dependent protein catabolic process"/>
    <property type="evidence" value="ECO:0007669"/>
    <property type="project" value="InterPro"/>
</dbReference>
<dbReference type="InterPro" id="IPR001394">
    <property type="entry name" value="Peptidase_C19_UCH"/>
</dbReference>
<evidence type="ECO:0000256" key="6">
    <source>
        <dbReference type="ARBA" id="ARBA00022807"/>
    </source>
</evidence>
<keyword evidence="6" id="KW-0788">Thiol protease</keyword>
<accession>Q2UUS7</accession>
<evidence type="ECO:0000313" key="10">
    <source>
        <dbReference type="Proteomes" id="UP000006564"/>
    </source>
</evidence>
<evidence type="ECO:0000313" key="9">
    <source>
        <dbReference type="EMBL" id="BAE54688.1"/>
    </source>
</evidence>
<dbReference type="InterPro" id="IPR044635">
    <property type="entry name" value="UBP14-like"/>
</dbReference>
<dbReference type="EMBL" id="AP007150">
    <property type="protein sequence ID" value="BAE54688.1"/>
    <property type="molecule type" value="Genomic_DNA"/>
</dbReference>
<dbReference type="InterPro" id="IPR018200">
    <property type="entry name" value="USP_CS"/>
</dbReference>
<evidence type="ECO:0000256" key="1">
    <source>
        <dbReference type="ARBA" id="ARBA00000707"/>
    </source>
</evidence>
<reference evidence="9 10" key="1">
    <citation type="journal article" date="2005" name="Nature">
        <title>Genome sequencing and analysis of Aspergillus oryzae.</title>
        <authorList>
            <person name="Machida M."/>
            <person name="Asai K."/>
            <person name="Sano M."/>
            <person name="Tanaka T."/>
            <person name="Kumagai T."/>
            <person name="Terai G."/>
            <person name="Kusumoto K."/>
            <person name="Arima T."/>
            <person name="Akita O."/>
            <person name="Kashiwagi Y."/>
            <person name="Abe K."/>
            <person name="Gomi K."/>
            <person name="Horiuchi H."/>
            <person name="Kitamoto K."/>
            <person name="Kobayashi T."/>
            <person name="Takeuchi M."/>
            <person name="Denning D.W."/>
            <person name="Galagan J.E."/>
            <person name="Nierman W.C."/>
            <person name="Yu J."/>
            <person name="Archer D.B."/>
            <person name="Bennett J.W."/>
            <person name="Bhatnagar D."/>
            <person name="Cleveland T.E."/>
            <person name="Fedorova N.D."/>
            <person name="Gotoh O."/>
            <person name="Horikawa H."/>
            <person name="Hosoyama A."/>
            <person name="Ichinomiya M."/>
            <person name="Igarashi R."/>
            <person name="Iwashita K."/>
            <person name="Juvvadi P.R."/>
            <person name="Kato M."/>
            <person name="Kato Y."/>
            <person name="Kin T."/>
            <person name="Kokubun A."/>
            <person name="Maeda H."/>
            <person name="Maeyama N."/>
            <person name="Maruyama J."/>
            <person name="Nagasaki H."/>
            <person name="Nakajima T."/>
            <person name="Oda K."/>
            <person name="Okada K."/>
            <person name="Paulsen I."/>
            <person name="Sakamoto K."/>
            <person name="Sawano T."/>
            <person name="Takahashi M."/>
            <person name="Takase K."/>
            <person name="Terabayashi Y."/>
            <person name="Wortman J."/>
            <person name="Yamada O."/>
            <person name="Yamagata Y."/>
            <person name="Anazawa H."/>
            <person name="Hata Y."/>
            <person name="Koide Y."/>
            <person name="Komori T."/>
            <person name="Koyama Y."/>
            <person name="Minetoki T."/>
            <person name="Suharnan S."/>
            <person name="Tanaka A."/>
            <person name="Isono K."/>
            <person name="Kuhara S."/>
            <person name="Ogasawara N."/>
            <person name="Kikuchi H."/>
        </authorList>
    </citation>
    <scope>NUCLEOTIDE SEQUENCE [LARGE SCALE GENOMIC DNA]</scope>
    <source>
        <strain evidence="10">ATCC 42149 / RIB 40</strain>
    </source>
</reference>
<evidence type="ECO:0000256" key="3">
    <source>
        <dbReference type="ARBA" id="ARBA00022670"/>
    </source>
</evidence>
<evidence type="ECO:0000256" key="7">
    <source>
        <dbReference type="SAM" id="MobiDB-lite"/>
    </source>
</evidence>
<dbReference type="Pfam" id="PF00443">
    <property type="entry name" value="UCH"/>
    <property type="match status" value="1"/>
</dbReference>
<gene>
    <name evidence="9" type="ORF">AO090009000194</name>
</gene>
<comment type="catalytic activity">
    <reaction evidence="1">
        <text>Thiol-dependent hydrolysis of ester, thioester, amide, peptide and isopeptide bonds formed by the C-terminal Gly of ubiquitin (a 76-residue protein attached to proteins as an intracellular targeting signal).</text>
        <dbReference type="EC" id="3.4.19.12"/>
    </reaction>
</comment>
<dbReference type="RefSeq" id="XP_023088553.1">
    <property type="nucleotide sequence ID" value="XM_023234142.1"/>
</dbReference>
<keyword evidence="3" id="KW-0645">Protease</keyword>
<keyword evidence="10" id="KW-1185">Reference proteome</keyword>
<dbReference type="PANTHER" id="PTHR43982">
    <property type="entry name" value="UBIQUITIN CARBOXYL-TERMINAL HYDROLASE"/>
    <property type="match status" value="1"/>
</dbReference>
<evidence type="ECO:0000256" key="2">
    <source>
        <dbReference type="ARBA" id="ARBA00012759"/>
    </source>
</evidence>
<dbReference type="GO" id="GO:0061136">
    <property type="term" value="P:regulation of proteasomal protein catabolic process"/>
    <property type="evidence" value="ECO:0007669"/>
    <property type="project" value="TreeGrafter"/>
</dbReference>
<dbReference type="HOGENOM" id="CLU_1234760_0_0_1"/>
<dbReference type="EC" id="3.4.19.12" evidence="2"/>
<feature type="domain" description="USP" evidence="8">
    <location>
        <begin position="1"/>
        <end position="125"/>
    </location>
</feature>
<keyword evidence="5" id="KW-0378">Hydrolase</keyword>
<feature type="compositionally biased region" description="Basic and acidic residues" evidence="7">
    <location>
        <begin position="188"/>
        <end position="197"/>
    </location>
</feature>
<feature type="compositionally biased region" description="Basic and acidic residues" evidence="7">
    <location>
        <begin position="213"/>
        <end position="224"/>
    </location>
</feature>
<evidence type="ECO:0000256" key="4">
    <source>
        <dbReference type="ARBA" id="ARBA00022786"/>
    </source>
</evidence>
<dbReference type="Gene3D" id="3.90.70.10">
    <property type="entry name" value="Cysteine proteinases"/>
    <property type="match status" value="1"/>
</dbReference>
<dbReference type="PROSITE" id="PS00973">
    <property type="entry name" value="USP_2"/>
    <property type="match status" value="1"/>
</dbReference>
<dbReference type="PROSITE" id="PS50235">
    <property type="entry name" value="USP_3"/>
    <property type="match status" value="1"/>
</dbReference>
<evidence type="ECO:0000259" key="8">
    <source>
        <dbReference type="PROSITE" id="PS50235"/>
    </source>
</evidence>
<dbReference type="GO" id="GO:0004843">
    <property type="term" value="F:cysteine-type deubiquitinase activity"/>
    <property type="evidence" value="ECO:0007669"/>
    <property type="project" value="UniProtKB-EC"/>
</dbReference>